<dbReference type="InterPro" id="IPR050194">
    <property type="entry name" value="Glycosyltransferase_grp1"/>
</dbReference>
<dbReference type="Pfam" id="PF00534">
    <property type="entry name" value="Glycos_transf_1"/>
    <property type="match status" value="1"/>
</dbReference>
<accession>A0A1Q8QXM7</accession>
<evidence type="ECO:0000259" key="2">
    <source>
        <dbReference type="Pfam" id="PF13439"/>
    </source>
</evidence>
<evidence type="ECO:0000313" key="3">
    <source>
        <dbReference type="EMBL" id="OLN32139.1"/>
    </source>
</evidence>
<dbReference type="Pfam" id="PF13439">
    <property type="entry name" value="Glyco_transf_4"/>
    <property type="match status" value="1"/>
</dbReference>
<dbReference type="SUPFAM" id="SSF53756">
    <property type="entry name" value="UDP-Glycosyltransferase/glycogen phosphorylase"/>
    <property type="match status" value="1"/>
</dbReference>
<feature type="domain" description="Glycosyltransferase subfamily 4-like N-terminal" evidence="2">
    <location>
        <begin position="31"/>
        <end position="205"/>
    </location>
</feature>
<dbReference type="PANTHER" id="PTHR45947:SF3">
    <property type="entry name" value="SULFOQUINOVOSYL TRANSFERASE SQD2"/>
    <property type="match status" value="1"/>
</dbReference>
<evidence type="ECO:0000259" key="1">
    <source>
        <dbReference type="Pfam" id="PF00534"/>
    </source>
</evidence>
<proteinExistence type="predicted"/>
<keyword evidence="4" id="KW-1185">Reference proteome</keyword>
<reference evidence="3 4" key="1">
    <citation type="submission" date="2016-09" db="EMBL/GenBank/DDBJ databases">
        <title>Complete genome of Desulfosporosinus sp. OL.</title>
        <authorList>
            <person name="Mardanov A."/>
            <person name="Beletsky A."/>
            <person name="Panova A."/>
            <person name="Karnachuk O."/>
            <person name="Ravin N."/>
        </authorList>
    </citation>
    <scope>NUCLEOTIDE SEQUENCE [LARGE SCALE GENOMIC DNA]</scope>
    <source>
        <strain evidence="3 4">OL</strain>
    </source>
</reference>
<dbReference type="InterPro" id="IPR001296">
    <property type="entry name" value="Glyco_trans_1"/>
</dbReference>
<dbReference type="PANTHER" id="PTHR45947">
    <property type="entry name" value="SULFOQUINOVOSYL TRANSFERASE SQD2"/>
    <property type="match status" value="1"/>
</dbReference>
<keyword evidence="3" id="KW-0808">Transferase</keyword>
<dbReference type="STRING" id="1888891.DSOL_2012"/>
<dbReference type="AlphaFoldDB" id="A0A1Q8QXM7"/>
<feature type="domain" description="Glycosyl transferase family 1" evidence="1">
    <location>
        <begin position="212"/>
        <end position="347"/>
    </location>
</feature>
<name>A0A1Q8QXM7_9FIRM</name>
<dbReference type="Gene3D" id="3.40.50.2000">
    <property type="entry name" value="Glycogen Phosphorylase B"/>
    <property type="match status" value="2"/>
</dbReference>
<comment type="caution">
    <text evidence="3">The sequence shown here is derived from an EMBL/GenBank/DDBJ whole genome shotgun (WGS) entry which is preliminary data.</text>
</comment>
<protein>
    <submittedName>
        <fullName evidence="3">Glycosyltransferase</fullName>
    </submittedName>
</protein>
<dbReference type="GO" id="GO:0016757">
    <property type="term" value="F:glycosyltransferase activity"/>
    <property type="evidence" value="ECO:0007669"/>
    <property type="project" value="InterPro"/>
</dbReference>
<dbReference type="InterPro" id="IPR028098">
    <property type="entry name" value="Glyco_trans_4-like_N"/>
</dbReference>
<dbReference type="EMBL" id="MLBF01000011">
    <property type="protein sequence ID" value="OLN32139.1"/>
    <property type="molecule type" value="Genomic_DNA"/>
</dbReference>
<gene>
    <name evidence="3" type="ORF">DSOL_2012</name>
</gene>
<organism evidence="3 4">
    <name type="scientific">Desulfosporosinus metallidurans</name>
    <dbReference type="NCBI Taxonomy" id="1888891"/>
    <lineage>
        <taxon>Bacteria</taxon>
        <taxon>Bacillati</taxon>
        <taxon>Bacillota</taxon>
        <taxon>Clostridia</taxon>
        <taxon>Eubacteriales</taxon>
        <taxon>Desulfitobacteriaceae</taxon>
        <taxon>Desulfosporosinus</taxon>
    </lineage>
</organism>
<evidence type="ECO:0000313" key="4">
    <source>
        <dbReference type="Proteomes" id="UP000186102"/>
    </source>
</evidence>
<sequence length="386" mass="43738">MTKNAKEVVNMKSEGYQPKVAIVHEWLTNMGGSEQVVSVLLELFPDAPVYTSLFESANLVPSLAEADVRPSFLQRLPKFMRKHQNLLPLMPYAFEQFDLSDYDLVLSSSSSCAKGVITGTKTIHVCYCYTPMRYAWDSYHLYMKSLIGLKRWLVVWLMHRIRLWDRLSADRVDHFIAISHAVQERIRKHYRRESRVVYPPVDIDRFTSNCAREEFYLVVSRLVGYKRVDLAIEACNRLGRRLIVVGDGEEQKRLKAMDRGKGKTIRFMGRQSEQVVVDYLARARAFLFPGEEDFGLTMVEALASGCPVIAYGQGGAVDIVEDGVTGVLFNEQTVEGMMAGILRFEELSGSGQGYFEPSLLRSKAGEFSKENFKKSLISALEELGAL</sequence>
<dbReference type="Proteomes" id="UP000186102">
    <property type="component" value="Unassembled WGS sequence"/>
</dbReference>
<dbReference type="OrthoDB" id="9801609at2"/>
<dbReference type="RefSeq" id="WP_083642409.1">
    <property type="nucleotide sequence ID" value="NZ_MLBF01000011.1"/>
</dbReference>